<feature type="signal peptide" evidence="6">
    <location>
        <begin position="1"/>
        <end position="23"/>
    </location>
</feature>
<reference evidence="7 8" key="1">
    <citation type="submission" date="2017-12" db="EMBL/GenBank/DDBJ databases">
        <title>The genome sequence of Caulobacter sp. 410.</title>
        <authorList>
            <person name="Gao J."/>
            <person name="Mao X."/>
            <person name="Sun J."/>
        </authorList>
    </citation>
    <scope>NUCLEOTIDE SEQUENCE [LARGE SCALE GENOMIC DNA]</scope>
    <source>
        <strain evidence="7 8">410</strain>
    </source>
</reference>
<dbReference type="PANTHER" id="PTHR38776">
    <property type="entry name" value="MLTA-INTERACTING PROTEIN-RELATED"/>
    <property type="match status" value="1"/>
</dbReference>
<evidence type="ECO:0008006" key="9">
    <source>
        <dbReference type="Google" id="ProtNLM"/>
    </source>
</evidence>
<organism evidence="7 8">
    <name type="scientific">Caulobacter zeae</name>
    <dbReference type="NCBI Taxonomy" id="2055137"/>
    <lineage>
        <taxon>Bacteria</taxon>
        <taxon>Pseudomonadati</taxon>
        <taxon>Pseudomonadota</taxon>
        <taxon>Alphaproteobacteria</taxon>
        <taxon>Caulobacterales</taxon>
        <taxon>Caulobacteraceae</taxon>
        <taxon>Caulobacter</taxon>
    </lineage>
</organism>
<dbReference type="AlphaFoldDB" id="A0A2N5CXW0"/>
<evidence type="ECO:0000256" key="5">
    <source>
        <dbReference type="ARBA" id="ARBA00023237"/>
    </source>
</evidence>
<dbReference type="InterPro" id="IPR010583">
    <property type="entry name" value="MipA"/>
</dbReference>
<feature type="chain" id="PRO_5014917699" description="Structural protein MipA" evidence="6">
    <location>
        <begin position="24"/>
        <end position="266"/>
    </location>
</feature>
<proteinExistence type="inferred from homology"/>
<keyword evidence="4" id="KW-0472">Membrane</keyword>
<protein>
    <recommendedName>
        <fullName evidence="9">Structural protein MipA</fullName>
    </recommendedName>
</protein>
<gene>
    <name evidence="7" type="ORF">SGCZBJ_23640</name>
</gene>
<comment type="caution">
    <text evidence="7">The sequence shown here is derived from an EMBL/GenBank/DDBJ whole genome shotgun (WGS) entry which is preliminary data.</text>
</comment>
<dbReference type="EMBL" id="PJRS01000049">
    <property type="protein sequence ID" value="PLR18649.1"/>
    <property type="molecule type" value="Genomic_DNA"/>
</dbReference>
<dbReference type="OrthoDB" id="5462484at2"/>
<dbReference type="Pfam" id="PF06629">
    <property type="entry name" value="MipA"/>
    <property type="match status" value="1"/>
</dbReference>
<dbReference type="PROSITE" id="PS51257">
    <property type="entry name" value="PROKAR_LIPOPROTEIN"/>
    <property type="match status" value="1"/>
</dbReference>
<evidence type="ECO:0000256" key="2">
    <source>
        <dbReference type="ARBA" id="ARBA00005722"/>
    </source>
</evidence>
<evidence type="ECO:0000256" key="6">
    <source>
        <dbReference type="SAM" id="SignalP"/>
    </source>
</evidence>
<evidence type="ECO:0000256" key="3">
    <source>
        <dbReference type="ARBA" id="ARBA00022729"/>
    </source>
</evidence>
<dbReference type="PANTHER" id="PTHR38776:SF1">
    <property type="entry name" value="MLTA-INTERACTING PROTEIN-RELATED"/>
    <property type="match status" value="1"/>
</dbReference>
<evidence type="ECO:0000313" key="7">
    <source>
        <dbReference type="EMBL" id="PLR18649.1"/>
    </source>
</evidence>
<keyword evidence="3 6" id="KW-0732">Signal</keyword>
<evidence type="ECO:0000256" key="4">
    <source>
        <dbReference type="ARBA" id="ARBA00023136"/>
    </source>
</evidence>
<evidence type="ECO:0000256" key="1">
    <source>
        <dbReference type="ARBA" id="ARBA00004442"/>
    </source>
</evidence>
<keyword evidence="8" id="KW-1185">Reference proteome</keyword>
<name>A0A2N5CXW0_9CAUL</name>
<sequence>MSTKPLIALLAAAACALPAAALAQALPYKAIEAPSTWEVDVGGGPVYGFSPGGKDPHKTNFTFWGSAHWKGKIYANGLDGLGYNVINDETLHVGAQLRPRWGGPDDTDSGIQSPDTGADLAVYAYKRTWKDFVVGGRIGRDVTSVSDGWDFWGSVSRQDVTPVGLLQSMVYARGGDKNTNRTFYGVTAKDVAAVPSLNEYDPKGGLNQVGVAFLMMTPIGDKYAIGTFANYERILGEAADSPLIERYGQQDEYRGGLIVVRRFIGR</sequence>
<keyword evidence="5" id="KW-0998">Cell outer membrane</keyword>
<dbReference type="GO" id="GO:0009279">
    <property type="term" value="C:cell outer membrane"/>
    <property type="evidence" value="ECO:0007669"/>
    <property type="project" value="UniProtKB-SubCell"/>
</dbReference>
<dbReference type="Proteomes" id="UP000234479">
    <property type="component" value="Unassembled WGS sequence"/>
</dbReference>
<accession>A0A2N5CXW0</accession>
<comment type="similarity">
    <text evidence="2">Belongs to the MipA/OmpV family.</text>
</comment>
<comment type="subcellular location">
    <subcellularLocation>
        <location evidence="1">Cell outer membrane</location>
    </subcellularLocation>
</comment>
<evidence type="ECO:0000313" key="8">
    <source>
        <dbReference type="Proteomes" id="UP000234479"/>
    </source>
</evidence>
<dbReference type="RefSeq" id="WP_101720368.1">
    <property type="nucleotide sequence ID" value="NZ_PJRS01000049.1"/>
</dbReference>